<evidence type="ECO:0000313" key="4">
    <source>
        <dbReference type="EMBL" id="MFD1930009.1"/>
    </source>
</evidence>
<evidence type="ECO:0000256" key="3">
    <source>
        <dbReference type="PROSITE-ProRule" id="PRU00023"/>
    </source>
</evidence>
<keyword evidence="1" id="KW-0677">Repeat</keyword>
<dbReference type="Gene3D" id="1.25.40.20">
    <property type="entry name" value="Ankyrin repeat-containing domain"/>
    <property type="match status" value="2"/>
</dbReference>
<evidence type="ECO:0000256" key="1">
    <source>
        <dbReference type="ARBA" id="ARBA00022737"/>
    </source>
</evidence>
<reference evidence="5" key="1">
    <citation type="journal article" date="2019" name="Int. J. Syst. Evol. Microbiol.">
        <title>The Global Catalogue of Microorganisms (GCM) 10K type strain sequencing project: providing services to taxonomists for standard genome sequencing and annotation.</title>
        <authorList>
            <consortium name="The Broad Institute Genomics Platform"/>
            <consortium name="The Broad Institute Genome Sequencing Center for Infectious Disease"/>
            <person name="Wu L."/>
            <person name="Ma J."/>
        </authorList>
    </citation>
    <scope>NUCLEOTIDE SEQUENCE [LARGE SCALE GENOMIC DNA]</scope>
    <source>
        <strain evidence="5">ICMP 6774ER</strain>
    </source>
</reference>
<dbReference type="PANTHER" id="PTHR24171">
    <property type="entry name" value="ANKYRIN REPEAT DOMAIN-CONTAINING PROTEIN 39-RELATED"/>
    <property type="match status" value="1"/>
</dbReference>
<feature type="repeat" description="ANK" evidence="3">
    <location>
        <begin position="105"/>
        <end position="137"/>
    </location>
</feature>
<feature type="repeat" description="ANK" evidence="3">
    <location>
        <begin position="138"/>
        <end position="170"/>
    </location>
</feature>
<keyword evidence="5" id="KW-1185">Reference proteome</keyword>
<dbReference type="Pfam" id="PF12796">
    <property type="entry name" value="Ank_2"/>
    <property type="match status" value="1"/>
</dbReference>
<comment type="caution">
    <text evidence="4">The sequence shown here is derived from an EMBL/GenBank/DDBJ whole genome shotgun (WGS) entry which is preliminary data.</text>
</comment>
<dbReference type="RefSeq" id="WP_379568021.1">
    <property type="nucleotide sequence ID" value="NZ_JBHUFV010000003.1"/>
</dbReference>
<name>A0ABW4SLG1_9ACTN</name>
<feature type="repeat" description="ANK" evidence="3">
    <location>
        <begin position="34"/>
        <end position="66"/>
    </location>
</feature>
<accession>A0ABW4SLG1</accession>
<evidence type="ECO:0000256" key="2">
    <source>
        <dbReference type="ARBA" id="ARBA00023043"/>
    </source>
</evidence>
<protein>
    <submittedName>
        <fullName evidence="4">Ankyrin repeat domain-containing protein</fullName>
    </submittedName>
</protein>
<organism evidence="4 5">
    <name type="scientific">Nonomuraea mangrovi</name>
    <dbReference type="NCBI Taxonomy" id="2316207"/>
    <lineage>
        <taxon>Bacteria</taxon>
        <taxon>Bacillati</taxon>
        <taxon>Actinomycetota</taxon>
        <taxon>Actinomycetes</taxon>
        <taxon>Streptosporangiales</taxon>
        <taxon>Streptosporangiaceae</taxon>
        <taxon>Nonomuraea</taxon>
    </lineage>
</organism>
<dbReference type="SMART" id="SM00248">
    <property type="entry name" value="ANK"/>
    <property type="match status" value="4"/>
</dbReference>
<dbReference type="PROSITE" id="PS50297">
    <property type="entry name" value="ANK_REP_REGION"/>
    <property type="match status" value="3"/>
</dbReference>
<keyword evidence="2 3" id="KW-0040">ANK repeat</keyword>
<dbReference type="InterPro" id="IPR002110">
    <property type="entry name" value="Ankyrin_rpt"/>
</dbReference>
<dbReference type="SUPFAM" id="SSF48403">
    <property type="entry name" value="Ankyrin repeat"/>
    <property type="match status" value="1"/>
</dbReference>
<evidence type="ECO:0000313" key="5">
    <source>
        <dbReference type="Proteomes" id="UP001597368"/>
    </source>
</evidence>
<dbReference type="InterPro" id="IPR036770">
    <property type="entry name" value="Ankyrin_rpt-contain_sf"/>
</dbReference>
<dbReference type="EMBL" id="JBHUFV010000003">
    <property type="protein sequence ID" value="MFD1930009.1"/>
    <property type="molecule type" value="Genomic_DNA"/>
</dbReference>
<dbReference type="Pfam" id="PF00023">
    <property type="entry name" value="Ank"/>
    <property type="match status" value="1"/>
</dbReference>
<sequence length="254" mass="26552">MTESELVTAATFEGDDEVRRVLDGGASPDQPDDEGATALYRAAVRGEAGIVRMLLAAGADPDRESGAESEGLPLCAAACWGHLDAVVALLDGGADPDRLEDRDRHGMAALHWASAKDHLAVVSVLLDRGAGPDIRDGAGGTPLVHAARYGAAAVVRTLLDHGADPTIADGQGLRPIELAREYAGQDIEAVVRDRARQYASEGARITVRREDAEGGGERVVAEVHDSSGQLRSETPLGTGHAEIVHLLEGRPARA</sequence>
<proteinExistence type="predicted"/>
<gene>
    <name evidence="4" type="ORF">ACFSKW_00820</name>
</gene>
<dbReference type="Proteomes" id="UP001597368">
    <property type="component" value="Unassembled WGS sequence"/>
</dbReference>
<dbReference type="PROSITE" id="PS50088">
    <property type="entry name" value="ANK_REPEAT"/>
    <property type="match status" value="3"/>
</dbReference>